<dbReference type="Proteomes" id="UP001219518">
    <property type="component" value="Unassembled WGS sequence"/>
</dbReference>
<protein>
    <submittedName>
        <fullName evidence="2">Glutaredoxin domain-containing cysteine-rich protein</fullName>
    </submittedName>
</protein>
<feature type="domain" description="Glutaredoxin" evidence="1">
    <location>
        <begin position="10"/>
        <end position="77"/>
    </location>
</feature>
<dbReference type="GO" id="GO:0007605">
    <property type="term" value="P:sensory perception of sound"/>
    <property type="evidence" value="ECO:0007669"/>
    <property type="project" value="InterPro"/>
</dbReference>
<dbReference type="Pfam" id="PF23733">
    <property type="entry name" value="GRXCR1-2_C"/>
    <property type="match status" value="1"/>
</dbReference>
<dbReference type="InterPro" id="IPR002109">
    <property type="entry name" value="Glutaredoxin"/>
</dbReference>
<reference evidence="2" key="1">
    <citation type="submission" date="2021-07" db="EMBL/GenBank/DDBJ databases">
        <authorList>
            <person name="Catto M.A."/>
            <person name="Jacobson A."/>
            <person name="Kennedy G."/>
            <person name="Labadie P."/>
            <person name="Hunt B.G."/>
            <person name="Srinivasan R."/>
        </authorList>
    </citation>
    <scope>NUCLEOTIDE SEQUENCE</scope>
    <source>
        <strain evidence="2">PL_HMW_Pooled</strain>
        <tissue evidence="2">Head</tissue>
    </source>
</reference>
<dbReference type="SUPFAM" id="SSF52833">
    <property type="entry name" value="Thioredoxin-like"/>
    <property type="match status" value="1"/>
</dbReference>
<accession>A0AAE1HXT0</accession>
<dbReference type="Gene3D" id="3.40.30.10">
    <property type="entry name" value="Glutaredoxin"/>
    <property type="match status" value="1"/>
</dbReference>
<organism evidence="2 3">
    <name type="scientific">Frankliniella fusca</name>
    <dbReference type="NCBI Taxonomy" id="407009"/>
    <lineage>
        <taxon>Eukaryota</taxon>
        <taxon>Metazoa</taxon>
        <taxon>Ecdysozoa</taxon>
        <taxon>Arthropoda</taxon>
        <taxon>Hexapoda</taxon>
        <taxon>Insecta</taxon>
        <taxon>Pterygota</taxon>
        <taxon>Neoptera</taxon>
        <taxon>Paraneoptera</taxon>
        <taxon>Thysanoptera</taxon>
        <taxon>Terebrantia</taxon>
        <taxon>Thripoidea</taxon>
        <taxon>Thripidae</taxon>
        <taxon>Frankliniella</taxon>
    </lineage>
</organism>
<dbReference type="InterPro" id="IPR042797">
    <property type="entry name" value="GRXCR1"/>
</dbReference>
<reference evidence="2" key="2">
    <citation type="journal article" date="2023" name="BMC Genomics">
        <title>Pest status, molecular evolution, and epigenetic factors derived from the genome assembly of Frankliniella fusca, a thysanopteran phytovirus vector.</title>
        <authorList>
            <person name="Catto M.A."/>
            <person name="Labadie P.E."/>
            <person name="Jacobson A.L."/>
            <person name="Kennedy G.G."/>
            <person name="Srinivasan R."/>
            <person name="Hunt B.G."/>
        </authorList>
    </citation>
    <scope>NUCLEOTIDE SEQUENCE</scope>
    <source>
        <strain evidence="2">PL_HMW_Pooled</strain>
    </source>
</reference>
<dbReference type="AlphaFoldDB" id="A0AAE1HXT0"/>
<dbReference type="CDD" id="cd03031">
    <property type="entry name" value="GRX_GRX_like"/>
    <property type="match status" value="1"/>
</dbReference>
<evidence type="ECO:0000313" key="2">
    <source>
        <dbReference type="EMBL" id="KAK3929937.1"/>
    </source>
</evidence>
<dbReference type="PANTHER" id="PTHR46990">
    <property type="entry name" value="GLUTAREDOXIN DOMAIN-CONTAINING CYSTEINE-RICH PROTEIN 1"/>
    <property type="match status" value="1"/>
</dbReference>
<dbReference type="PANTHER" id="PTHR46990:SF1">
    <property type="entry name" value="GLUTAREDOXIN DOMAIN-CONTAINING CYSTEINE-RICH PROTEIN 1"/>
    <property type="match status" value="1"/>
</dbReference>
<proteinExistence type="predicted"/>
<dbReference type="Pfam" id="PF00462">
    <property type="entry name" value="Glutaredoxin"/>
    <property type="match status" value="1"/>
</dbReference>
<evidence type="ECO:0000259" key="1">
    <source>
        <dbReference type="Pfam" id="PF00462"/>
    </source>
</evidence>
<comment type="caution">
    <text evidence="2">The sequence shown here is derived from an EMBL/GenBank/DDBJ whole genome shotgun (WGS) entry which is preliminary data.</text>
</comment>
<evidence type="ECO:0000313" key="3">
    <source>
        <dbReference type="Proteomes" id="UP001219518"/>
    </source>
</evidence>
<feature type="non-terminal residue" evidence="2">
    <location>
        <position position="157"/>
    </location>
</feature>
<keyword evidence="3" id="KW-1185">Reference proteome</keyword>
<gene>
    <name evidence="2" type="ORF">KUF71_020921</name>
</gene>
<name>A0AAE1HXT0_9NEOP</name>
<dbReference type="InterPro" id="IPR036249">
    <property type="entry name" value="Thioredoxin-like_sf"/>
</dbReference>
<sequence length="157" mass="17807">SWKDKEAGKVVVFTTTMGVVRATYQRCVRVKQILRTLLVRFDEKDVFMSREVQAELMERMRQDTIQVPQVFVEGQHVGDAETIERLNESGELRKMLKPYKSADACSTCEVCGGYRLLPCAVCNGSKKSVHRNNFTAELVALRCMNCDEVGLIKCYAC</sequence>
<dbReference type="PROSITE" id="PS51354">
    <property type="entry name" value="GLUTAREDOXIN_2"/>
    <property type="match status" value="1"/>
</dbReference>
<dbReference type="EMBL" id="JAHWGI010001407">
    <property type="protein sequence ID" value="KAK3929937.1"/>
    <property type="molecule type" value="Genomic_DNA"/>
</dbReference>